<dbReference type="EMBL" id="AP021861">
    <property type="protein sequence ID" value="BBO31438.1"/>
    <property type="molecule type" value="Genomic_DNA"/>
</dbReference>
<evidence type="ECO:0000256" key="1">
    <source>
        <dbReference type="SAM" id="SignalP"/>
    </source>
</evidence>
<reference evidence="3" key="1">
    <citation type="submission" date="2019-10" db="EMBL/GenBank/DDBJ databases">
        <title>Lacipirellula parvula gen. nov., sp. nov., representing a lineage of planctomycetes widespread in freshwater anoxic habitats, and description of the family Lacipirellulaceae.</title>
        <authorList>
            <person name="Dedysh S.N."/>
            <person name="Kulichevskaya I.S."/>
            <person name="Beletsky A.V."/>
            <person name="Rakitin A.L."/>
            <person name="Mardanov A.V."/>
            <person name="Ivanova A.A."/>
            <person name="Saltykova V.X."/>
            <person name="Rijpstra W.I.C."/>
            <person name="Sinninghe Damste J.S."/>
            <person name="Ravin N.V."/>
        </authorList>
    </citation>
    <scope>NUCLEOTIDE SEQUENCE [LARGE SCALE GENOMIC DNA]</scope>
    <source>
        <strain evidence="3">PX69</strain>
    </source>
</reference>
<evidence type="ECO:0000313" key="3">
    <source>
        <dbReference type="Proteomes" id="UP000326837"/>
    </source>
</evidence>
<protein>
    <submittedName>
        <fullName evidence="2">Uncharacterized protein</fullName>
    </submittedName>
</protein>
<dbReference type="Proteomes" id="UP000326837">
    <property type="component" value="Chromosome"/>
</dbReference>
<gene>
    <name evidence="2" type="ORF">PLANPX_1050</name>
</gene>
<dbReference type="AlphaFoldDB" id="A0A5K7X4F7"/>
<feature type="chain" id="PRO_5025000867" evidence="1">
    <location>
        <begin position="23"/>
        <end position="232"/>
    </location>
</feature>
<name>A0A5K7X4F7_9BACT</name>
<keyword evidence="1" id="KW-0732">Signal</keyword>
<accession>A0A5K7X4F7</accession>
<feature type="signal peptide" evidence="1">
    <location>
        <begin position="1"/>
        <end position="22"/>
    </location>
</feature>
<evidence type="ECO:0000313" key="2">
    <source>
        <dbReference type="EMBL" id="BBO31438.1"/>
    </source>
</evidence>
<dbReference type="RefSeq" id="WP_152097583.1">
    <property type="nucleotide sequence ID" value="NZ_AP021861.1"/>
</dbReference>
<organism evidence="2 3">
    <name type="scientific">Lacipirellula parvula</name>
    <dbReference type="NCBI Taxonomy" id="2650471"/>
    <lineage>
        <taxon>Bacteria</taxon>
        <taxon>Pseudomonadati</taxon>
        <taxon>Planctomycetota</taxon>
        <taxon>Planctomycetia</taxon>
        <taxon>Pirellulales</taxon>
        <taxon>Lacipirellulaceae</taxon>
        <taxon>Lacipirellula</taxon>
    </lineage>
</organism>
<sequence>MRYIFIAGLLIFCIEHSVSAQSATAWQLPAVESQKWVQRLGNFVGSHAWTISATGNEITLQRKQPVEFNAWVPNGPAPIGEQKPTATAVGTGDVSYVVRFAPKISIDEYERLEQINDASQREETRLKQALGLSYKFDDIIASTPEEKQRLREYREAVAKLPQHDLPDFYTPDHSIYIHRSWHPWYSPADKAIGEELQGVEDDLCRYFGMYNVHTAGRGRFFFEYRAPAKAKP</sequence>
<dbReference type="KEGG" id="lpav:PLANPX_1050"/>
<keyword evidence="3" id="KW-1185">Reference proteome</keyword>
<proteinExistence type="predicted"/>